<proteinExistence type="predicted"/>
<dbReference type="InterPro" id="IPR021730">
    <property type="entry name" value="YdbH"/>
</dbReference>
<dbReference type="Pfam" id="PF11739">
    <property type="entry name" value="YdbH-like"/>
    <property type="match status" value="1"/>
</dbReference>
<reference evidence="2" key="1">
    <citation type="journal article" date="2019" name="Int. J. Syst. Evol. Microbiol.">
        <title>The Global Catalogue of Microorganisms (GCM) 10K type strain sequencing project: providing services to taxonomists for standard genome sequencing and annotation.</title>
        <authorList>
            <consortium name="The Broad Institute Genomics Platform"/>
            <consortium name="The Broad Institute Genome Sequencing Center for Infectious Disease"/>
            <person name="Wu L."/>
            <person name="Ma J."/>
        </authorList>
    </citation>
    <scope>NUCLEOTIDE SEQUENCE [LARGE SCALE GENOMIC DNA]</scope>
    <source>
        <strain evidence="2">NBRC 103166</strain>
    </source>
</reference>
<comment type="caution">
    <text evidence="1">The sequence shown here is derived from an EMBL/GenBank/DDBJ whole genome shotgun (WGS) entry which is preliminary data.</text>
</comment>
<gene>
    <name evidence="1" type="ORF">GCM10007916_33570</name>
</gene>
<evidence type="ECO:0000313" key="1">
    <source>
        <dbReference type="EMBL" id="GLS92287.1"/>
    </source>
</evidence>
<dbReference type="RefSeq" id="WP_284205382.1">
    <property type="nucleotide sequence ID" value="NZ_BSPQ01000019.1"/>
</dbReference>
<dbReference type="Proteomes" id="UP001157353">
    <property type="component" value="Unassembled WGS sequence"/>
</dbReference>
<name>A0ABQ6E4A0_9GAMM</name>
<keyword evidence="2" id="KW-1185">Reference proteome</keyword>
<sequence length="665" mass="73703">MINTGKGVAFFIVFLVVLLSSYSVQSNSNTGSIQSLAWLPLLSANMKSLQPDKGCPQNKINDLQVSKAGNLINSRIGLLNWDLDCTSGEVSKASAPTNPKETDKQLTQLLKQFSMLPNFELQLDSIRLFSKHLKSMFSASLAIKNNDSNLSVIVNSDLFSGELKFDFKSKVLTLDATVNVSKLPYYIQFSATQSRHLSGKLIVHYQSSLKQWQKGQFNLEWKGLAQDLSETTSLSIDGDLDLANTQLTLSNLALNAQQVALPISDKKVWKVGYIKLKNSGPIMFDYSTSEVVSLPVDIRIGSSHILTSVERGKSKRIRIDKQKLPPLLMQLDAENDGSNLQVDWVITLLSQKLRGSLLLSEAVANLQITKNSINLKQLSDASKNYLDALALVEIETGEVIIDLSAQYNRRHALLSVESRLISDDISGKKELLLFDGVKLNSHLHYRIDASHKVTIIEDTQRLDINNLFVGIPIQALTVDAQLNAGQPIVHHFKARLLGGRLDLDDFKLIAPSQTILNLSGISLPEVIKYSAYPEIESKAIVDGMLPLKLTEAGIEINDGIIFARAPGGYIKVPENTVIKAMGRGNPAFSFTMQLLSNFQFDTMQGRIGYTDDGESDLDIEIKGISPTVSGTQPVNFNYSHKENILKLLQSLRFNEQLVRDIKERY</sequence>
<evidence type="ECO:0000313" key="2">
    <source>
        <dbReference type="Proteomes" id="UP001157353"/>
    </source>
</evidence>
<organism evidence="1 2">
    <name type="scientific">Psychromonas marina</name>
    <dbReference type="NCBI Taxonomy" id="88364"/>
    <lineage>
        <taxon>Bacteria</taxon>
        <taxon>Pseudomonadati</taxon>
        <taxon>Pseudomonadota</taxon>
        <taxon>Gammaproteobacteria</taxon>
        <taxon>Alteromonadales</taxon>
        <taxon>Psychromonadaceae</taxon>
        <taxon>Psychromonas</taxon>
    </lineage>
</organism>
<evidence type="ECO:0008006" key="3">
    <source>
        <dbReference type="Google" id="ProtNLM"/>
    </source>
</evidence>
<accession>A0ABQ6E4A0</accession>
<dbReference type="EMBL" id="BSPQ01000019">
    <property type="protein sequence ID" value="GLS92287.1"/>
    <property type="molecule type" value="Genomic_DNA"/>
</dbReference>
<protein>
    <recommendedName>
        <fullName evidence="3">Dicarboxylate transport domain-containing protein</fullName>
    </recommendedName>
</protein>